<feature type="transmembrane region" description="Helical" evidence="1">
    <location>
        <begin position="155"/>
        <end position="174"/>
    </location>
</feature>
<accession>A0ABV5LSE1</accession>
<dbReference type="EMBL" id="JBHMDM010000004">
    <property type="protein sequence ID" value="MFB9376985.1"/>
    <property type="molecule type" value="Genomic_DNA"/>
</dbReference>
<dbReference type="SUPFAM" id="SSF55073">
    <property type="entry name" value="Nucleotide cyclase"/>
    <property type="match status" value="1"/>
</dbReference>
<evidence type="ECO:0000313" key="4">
    <source>
        <dbReference type="Proteomes" id="UP001589748"/>
    </source>
</evidence>
<keyword evidence="4" id="KW-1185">Reference proteome</keyword>
<keyword evidence="3" id="KW-0808">Transferase</keyword>
<feature type="transmembrane region" description="Helical" evidence="1">
    <location>
        <begin position="102"/>
        <end position="120"/>
    </location>
</feature>
<reference evidence="3 4" key="1">
    <citation type="submission" date="2024-09" db="EMBL/GenBank/DDBJ databases">
        <authorList>
            <person name="Sun Q."/>
            <person name="Mori K."/>
        </authorList>
    </citation>
    <scope>NUCLEOTIDE SEQUENCE [LARGE SCALE GENOMIC DNA]</scope>
    <source>
        <strain evidence="3 4">TISTR 1856</strain>
    </source>
</reference>
<dbReference type="GO" id="GO:0052621">
    <property type="term" value="F:diguanylate cyclase activity"/>
    <property type="evidence" value="ECO:0007669"/>
    <property type="project" value="UniProtKB-EC"/>
</dbReference>
<dbReference type="PANTHER" id="PTHR45138">
    <property type="entry name" value="REGULATORY COMPONENTS OF SENSORY TRANSDUCTION SYSTEM"/>
    <property type="match status" value="1"/>
</dbReference>
<feature type="domain" description="GGDEF" evidence="2">
    <location>
        <begin position="212"/>
        <end position="345"/>
    </location>
</feature>
<keyword evidence="1" id="KW-0812">Transmembrane</keyword>
<protein>
    <submittedName>
        <fullName evidence="3">Diguanylate cyclase</fullName>
        <ecNumber evidence="3">2.7.7.65</ecNumber>
    </submittedName>
</protein>
<keyword evidence="1" id="KW-1133">Transmembrane helix</keyword>
<dbReference type="InterPro" id="IPR000160">
    <property type="entry name" value="GGDEF_dom"/>
</dbReference>
<dbReference type="NCBIfam" id="TIGR00254">
    <property type="entry name" value="GGDEF"/>
    <property type="match status" value="1"/>
</dbReference>
<keyword evidence="3" id="KW-0548">Nucleotidyltransferase</keyword>
<dbReference type="PANTHER" id="PTHR45138:SF24">
    <property type="entry name" value="DIGUANYLATE CYCLASE DGCC-RELATED"/>
    <property type="match status" value="1"/>
</dbReference>
<dbReference type="InterPro" id="IPR050469">
    <property type="entry name" value="Diguanylate_Cyclase"/>
</dbReference>
<comment type="caution">
    <text evidence="3">The sequence shown here is derived from an EMBL/GenBank/DDBJ whole genome shotgun (WGS) entry which is preliminary data.</text>
</comment>
<dbReference type="CDD" id="cd01949">
    <property type="entry name" value="GGDEF"/>
    <property type="match status" value="1"/>
</dbReference>
<dbReference type="SMART" id="SM00267">
    <property type="entry name" value="GGDEF"/>
    <property type="match status" value="1"/>
</dbReference>
<dbReference type="RefSeq" id="WP_380135370.1">
    <property type="nucleotide sequence ID" value="NZ_JBHLUI010000003.1"/>
</dbReference>
<sequence>MPWSLPPTSPARPAALFAPRNPRAAQVWAALSLAVAALTNALVQAVASDDGISPSTLLTTVGVVLGALVVVRARPERVAPWILLVPLLGVLVVVTLDLRSGDAGVTGQVFFVIPVVWAAAHLRVGGVAVVTAMTIAGEATVVFSILPRAQAWVEFTYLAVLVAVVGAVLARSAANQERLVRRLRELARVDPLTGLVTRRVLERATAALGSADRAALVLVDLDRFKTVNDVHGHRGGDLALVHVAEILTSRCRDSDVVARLGGDELAVLLRGCSIEDARTRADDLVRAVRETPLALPDGTRVPLTVSVGTAMHLFPGTPDELYERADVALYTAKRTGRDRAVLAAT</sequence>
<dbReference type="InterPro" id="IPR029787">
    <property type="entry name" value="Nucleotide_cyclase"/>
</dbReference>
<dbReference type="EC" id="2.7.7.65" evidence="3"/>
<name>A0ABV5LSE1_9ACTN</name>
<organism evidence="3 4">
    <name type="scientific">Kineococcus gynurae</name>
    <dbReference type="NCBI Taxonomy" id="452979"/>
    <lineage>
        <taxon>Bacteria</taxon>
        <taxon>Bacillati</taxon>
        <taxon>Actinomycetota</taxon>
        <taxon>Actinomycetes</taxon>
        <taxon>Kineosporiales</taxon>
        <taxon>Kineosporiaceae</taxon>
        <taxon>Kineococcus</taxon>
    </lineage>
</organism>
<gene>
    <name evidence="3" type="ORF">ACFFVI_08385</name>
</gene>
<keyword evidence="1" id="KW-0472">Membrane</keyword>
<evidence type="ECO:0000256" key="1">
    <source>
        <dbReference type="SAM" id="Phobius"/>
    </source>
</evidence>
<feature type="transmembrane region" description="Helical" evidence="1">
    <location>
        <begin position="78"/>
        <end position="96"/>
    </location>
</feature>
<dbReference type="PROSITE" id="PS50887">
    <property type="entry name" value="GGDEF"/>
    <property type="match status" value="1"/>
</dbReference>
<dbReference type="Gene3D" id="3.30.70.270">
    <property type="match status" value="1"/>
</dbReference>
<evidence type="ECO:0000313" key="3">
    <source>
        <dbReference type="EMBL" id="MFB9376985.1"/>
    </source>
</evidence>
<dbReference type="Pfam" id="PF00990">
    <property type="entry name" value="GGDEF"/>
    <property type="match status" value="1"/>
</dbReference>
<feature type="transmembrane region" description="Helical" evidence="1">
    <location>
        <begin position="127"/>
        <end position="149"/>
    </location>
</feature>
<proteinExistence type="predicted"/>
<dbReference type="Proteomes" id="UP001589748">
    <property type="component" value="Unassembled WGS sequence"/>
</dbReference>
<feature type="transmembrane region" description="Helical" evidence="1">
    <location>
        <begin position="55"/>
        <end position="71"/>
    </location>
</feature>
<dbReference type="InterPro" id="IPR043128">
    <property type="entry name" value="Rev_trsase/Diguanyl_cyclase"/>
</dbReference>
<evidence type="ECO:0000259" key="2">
    <source>
        <dbReference type="PROSITE" id="PS50887"/>
    </source>
</evidence>